<accession>A0ABD2Q6J6</accession>
<dbReference type="SUPFAM" id="SSF48726">
    <property type="entry name" value="Immunoglobulin"/>
    <property type="match status" value="2"/>
</dbReference>
<reference evidence="2 3" key="1">
    <citation type="submission" date="2024-11" db="EMBL/GenBank/DDBJ databases">
        <title>Adaptive evolution of stress response genes in parasites aligns with host niche diversity.</title>
        <authorList>
            <person name="Hahn C."/>
            <person name="Resl P."/>
        </authorList>
    </citation>
    <scope>NUCLEOTIDE SEQUENCE [LARGE SCALE GENOMIC DNA]</scope>
    <source>
        <strain evidence="2">EGGRZ-B1_66</strain>
        <tissue evidence="2">Body</tissue>
    </source>
</reference>
<dbReference type="EMBL" id="JBJKFK010000844">
    <property type="protein sequence ID" value="KAL3315028.1"/>
    <property type="molecule type" value="Genomic_DNA"/>
</dbReference>
<evidence type="ECO:0000259" key="1">
    <source>
        <dbReference type="PROSITE" id="PS50835"/>
    </source>
</evidence>
<evidence type="ECO:0000313" key="2">
    <source>
        <dbReference type="EMBL" id="KAL3315028.1"/>
    </source>
</evidence>
<sequence>DYSLQIQNVHVWNEGNYACQVTSSTGRLLERKSAKVSVLLPSNLPKIYQMSSFDLAERGGRLVSLNDSATVKDGEYLYLKCQAINGKPGAKLIWLDNDANLIPDAEYKLERSDRYKENLNIYV</sequence>
<gene>
    <name evidence="2" type="ORF">Ciccas_006341</name>
</gene>
<dbReference type="Gene3D" id="2.60.40.10">
    <property type="entry name" value="Immunoglobulins"/>
    <property type="match status" value="2"/>
</dbReference>
<dbReference type="InterPro" id="IPR007110">
    <property type="entry name" value="Ig-like_dom"/>
</dbReference>
<dbReference type="InterPro" id="IPR036179">
    <property type="entry name" value="Ig-like_dom_sf"/>
</dbReference>
<dbReference type="Proteomes" id="UP001626550">
    <property type="component" value="Unassembled WGS sequence"/>
</dbReference>
<comment type="caution">
    <text evidence="2">The sequence shown here is derived from an EMBL/GenBank/DDBJ whole genome shotgun (WGS) entry which is preliminary data.</text>
</comment>
<organism evidence="2 3">
    <name type="scientific">Cichlidogyrus casuarinus</name>
    <dbReference type="NCBI Taxonomy" id="1844966"/>
    <lineage>
        <taxon>Eukaryota</taxon>
        <taxon>Metazoa</taxon>
        <taxon>Spiralia</taxon>
        <taxon>Lophotrochozoa</taxon>
        <taxon>Platyhelminthes</taxon>
        <taxon>Monogenea</taxon>
        <taxon>Monopisthocotylea</taxon>
        <taxon>Dactylogyridea</taxon>
        <taxon>Ancyrocephalidae</taxon>
        <taxon>Cichlidogyrus</taxon>
    </lineage>
</organism>
<protein>
    <recommendedName>
        <fullName evidence="1">Ig-like domain-containing protein</fullName>
    </recommendedName>
</protein>
<keyword evidence="3" id="KW-1185">Reference proteome</keyword>
<dbReference type="InterPro" id="IPR013783">
    <property type="entry name" value="Ig-like_fold"/>
</dbReference>
<name>A0ABD2Q6J6_9PLAT</name>
<feature type="non-terminal residue" evidence="2">
    <location>
        <position position="1"/>
    </location>
</feature>
<proteinExistence type="predicted"/>
<feature type="domain" description="Ig-like" evidence="1">
    <location>
        <begin position="45"/>
        <end position="123"/>
    </location>
</feature>
<dbReference type="AlphaFoldDB" id="A0ABD2Q6J6"/>
<dbReference type="PROSITE" id="PS50835">
    <property type="entry name" value="IG_LIKE"/>
    <property type="match status" value="1"/>
</dbReference>
<evidence type="ECO:0000313" key="3">
    <source>
        <dbReference type="Proteomes" id="UP001626550"/>
    </source>
</evidence>